<evidence type="ECO:0000313" key="2">
    <source>
        <dbReference type="EMBL" id="OMO66062.1"/>
    </source>
</evidence>
<gene>
    <name evidence="2" type="ORF">CCACVL1_21310</name>
</gene>
<dbReference type="EMBL" id="AWWV01012571">
    <property type="protein sequence ID" value="OMO66062.1"/>
    <property type="molecule type" value="Genomic_DNA"/>
</dbReference>
<name>A0A1R3H6V5_COCAP</name>
<feature type="region of interest" description="Disordered" evidence="1">
    <location>
        <begin position="1"/>
        <end position="54"/>
    </location>
</feature>
<dbReference type="Gramene" id="OMO66062">
    <property type="protein sequence ID" value="OMO66062"/>
    <property type="gene ID" value="CCACVL1_21310"/>
</dbReference>
<feature type="non-terminal residue" evidence="2">
    <location>
        <position position="1"/>
    </location>
</feature>
<keyword evidence="3" id="KW-1185">Reference proteome</keyword>
<sequence>GEYKPNKRNQASSSTSQAIGSSNTAGKSTMTTSTKRKSHDANPIRNQESVKKKK</sequence>
<feature type="compositionally biased region" description="Low complexity" evidence="1">
    <location>
        <begin position="10"/>
        <end position="33"/>
    </location>
</feature>
<protein>
    <submittedName>
        <fullName evidence="2">Uncharacterized protein</fullName>
    </submittedName>
</protein>
<proteinExistence type="predicted"/>
<evidence type="ECO:0000256" key="1">
    <source>
        <dbReference type="SAM" id="MobiDB-lite"/>
    </source>
</evidence>
<dbReference type="Proteomes" id="UP000188268">
    <property type="component" value="Unassembled WGS sequence"/>
</dbReference>
<evidence type="ECO:0000313" key="3">
    <source>
        <dbReference type="Proteomes" id="UP000188268"/>
    </source>
</evidence>
<accession>A0A1R3H6V5</accession>
<comment type="caution">
    <text evidence="2">The sequence shown here is derived from an EMBL/GenBank/DDBJ whole genome shotgun (WGS) entry which is preliminary data.</text>
</comment>
<reference evidence="2 3" key="1">
    <citation type="submission" date="2013-09" db="EMBL/GenBank/DDBJ databases">
        <title>Corchorus capsularis genome sequencing.</title>
        <authorList>
            <person name="Alam M."/>
            <person name="Haque M.S."/>
            <person name="Islam M.S."/>
            <person name="Emdad E.M."/>
            <person name="Islam M.M."/>
            <person name="Ahmed B."/>
            <person name="Halim A."/>
            <person name="Hossen Q.M.M."/>
            <person name="Hossain M.Z."/>
            <person name="Ahmed R."/>
            <person name="Khan M.M."/>
            <person name="Islam R."/>
            <person name="Rashid M.M."/>
            <person name="Khan S.A."/>
            <person name="Rahman M.S."/>
            <person name="Alam M."/>
        </authorList>
    </citation>
    <scope>NUCLEOTIDE SEQUENCE [LARGE SCALE GENOMIC DNA]</scope>
    <source>
        <strain evidence="3">cv. CVL-1</strain>
        <tissue evidence="2">Whole seedling</tissue>
    </source>
</reference>
<dbReference type="AlphaFoldDB" id="A0A1R3H6V5"/>
<organism evidence="2 3">
    <name type="scientific">Corchorus capsularis</name>
    <name type="common">Jute</name>
    <dbReference type="NCBI Taxonomy" id="210143"/>
    <lineage>
        <taxon>Eukaryota</taxon>
        <taxon>Viridiplantae</taxon>
        <taxon>Streptophyta</taxon>
        <taxon>Embryophyta</taxon>
        <taxon>Tracheophyta</taxon>
        <taxon>Spermatophyta</taxon>
        <taxon>Magnoliopsida</taxon>
        <taxon>eudicotyledons</taxon>
        <taxon>Gunneridae</taxon>
        <taxon>Pentapetalae</taxon>
        <taxon>rosids</taxon>
        <taxon>malvids</taxon>
        <taxon>Malvales</taxon>
        <taxon>Malvaceae</taxon>
        <taxon>Grewioideae</taxon>
        <taxon>Apeibeae</taxon>
        <taxon>Corchorus</taxon>
    </lineage>
</organism>